<dbReference type="EMBL" id="AMGY01000001">
    <property type="protein sequence ID" value="EXJ93161.1"/>
    <property type="molecule type" value="Genomic_DNA"/>
</dbReference>
<comment type="caution">
    <text evidence="6">The sequence shown here is derived from an EMBL/GenBank/DDBJ whole genome shotgun (WGS) entry which is preliminary data.</text>
</comment>
<feature type="transmembrane region" description="Helical" evidence="5">
    <location>
        <begin position="171"/>
        <end position="190"/>
    </location>
</feature>
<dbReference type="InterPro" id="IPR036259">
    <property type="entry name" value="MFS_trans_sf"/>
</dbReference>
<comment type="subcellular location">
    <subcellularLocation>
        <location evidence="1">Membrane</location>
        <topology evidence="1">Multi-pass membrane protein</topology>
    </subcellularLocation>
</comment>
<feature type="transmembrane region" description="Helical" evidence="5">
    <location>
        <begin position="260"/>
        <end position="282"/>
    </location>
</feature>
<evidence type="ECO:0000256" key="3">
    <source>
        <dbReference type="ARBA" id="ARBA00022989"/>
    </source>
</evidence>
<evidence type="ECO:0008006" key="8">
    <source>
        <dbReference type="Google" id="ProtNLM"/>
    </source>
</evidence>
<dbReference type="eggNOG" id="KOG3098">
    <property type="taxonomic scope" value="Eukaryota"/>
</dbReference>
<dbReference type="PANTHER" id="PTHR23294">
    <property type="entry name" value="ET TRANSLATION PRODUCT-RELATED"/>
    <property type="match status" value="1"/>
</dbReference>
<dbReference type="PANTHER" id="PTHR23294:SF59">
    <property type="entry name" value="UNC93-LIKE PROTEIN C922.05C"/>
    <property type="match status" value="1"/>
</dbReference>
<dbReference type="Pfam" id="PF07690">
    <property type="entry name" value="MFS_1"/>
    <property type="match status" value="1"/>
</dbReference>
<dbReference type="OrthoDB" id="417877at2759"/>
<feature type="transmembrane region" description="Helical" evidence="5">
    <location>
        <begin position="294"/>
        <end position="317"/>
    </location>
</feature>
<feature type="transmembrane region" description="Helical" evidence="5">
    <location>
        <begin position="51"/>
        <end position="69"/>
    </location>
</feature>
<dbReference type="Proteomes" id="UP000019478">
    <property type="component" value="Unassembled WGS sequence"/>
</dbReference>
<dbReference type="HOGENOM" id="CLU_030884_2_0_1"/>
<evidence type="ECO:0000313" key="6">
    <source>
        <dbReference type="EMBL" id="EXJ93161.1"/>
    </source>
</evidence>
<evidence type="ECO:0000256" key="5">
    <source>
        <dbReference type="SAM" id="Phobius"/>
    </source>
</evidence>
<accession>W9YV67</accession>
<keyword evidence="2 5" id="KW-0812">Transmembrane</keyword>
<dbReference type="InterPro" id="IPR011701">
    <property type="entry name" value="MFS"/>
</dbReference>
<dbReference type="SUPFAM" id="SSF103473">
    <property type="entry name" value="MFS general substrate transporter"/>
    <property type="match status" value="1"/>
</dbReference>
<dbReference type="InterPro" id="IPR051617">
    <property type="entry name" value="UNC-93-like_regulator"/>
</dbReference>
<keyword evidence="4 5" id="KW-0472">Membrane</keyword>
<dbReference type="AlphaFoldDB" id="W9YV67"/>
<feature type="transmembrane region" description="Helical" evidence="5">
    <location>
        <begin position="139"/>
        <end position="159"/>
    </location>
</feature>
<reference evidence="6 7" key="1">
    <citation type="submission" date="2013-03" db="EMBL/GenBank/DDBJ databases">
        <title>The Genome Sequence of Capronia epimyces CBS 606.96.</title>
        <authorList>
            <consortium name="The Broad Institute Genomics Platform"/>
            <person name="Cuomo C."/>
            <person name="de Hoog S."/>
            <person name="Gorbushina A."/>
            <person name="Walker B."/>
            <person name="Young S.K."/>
            <person name="Zeng Q."/>
            <person name="Gargeya S."/>
            <person name="Fitzgerald M."/>
            <person name="Haas B."/>
            <person name="Abouelleil A."/>
            <person name="Allen A.W."/>
            <person name="Alvarado L."/>
            <person name="Arachchi H.M."/>
            <person name="Berlin A.M."/>
            <person name="Chapman S.B."/>
            <person name="Gainer-Dewar J."/>
            <person name="Goldberg J."/>
            <person name="Griggs A."/>
            <person name="Gujja S."/>
            <person name="Hansen M."/>
            <person name="Howarth C."/>
            <person name="Imamovic A."/>
            <person name="Ireland A."/>
            <person name="Larimer J."/>
            <person name="McCowan C."/>
            <person name="Murphy C."/>
            <person name="Pearson M."/>
            <person name="Poon T.W."/>
            <person name="Priest M."/>
            <person name="Roberts A."/>
            <person name="Saif S."/>
            <person name="Shea T."/>
            <person name="Sisk P."/>
            <person name="Sykes S."/>
            <person name="Wortman J."/>
            <person name="Nusbaum C."/>
            <person name="Birren B."/>
        </authorList>
    </citation>
    <scope>NUCLEOTIDE SEQUENCE [LARGE SCALE GENOMIC DNA]</scope>
    <source>
        <strain evidence="6 7">CBS 606.96</strain>
    </source>
</reference>
<evidence type="ECO:0000256" key="4">
    <source>
        <dbReference type="ARBA" id="ARBA00023136"/>
    </source>
</evidence>
<protein>
    <recommendedName>
        <fullName evidence="8">Major facilitator superfamily (MFS) profile domain-containing protein</fullName>
    </recommendedName>
</protein>
<dbReference type="Gene3D" id="1.20.1250.20">
    <property type="entry name" value="MFS general substrate transporter like domains"/>
    <property type="match status" value="1"/>
</dbReference>
<keyword evidence="3 5" id="KW-1133">Transmembrane helix</keyword>
<feature type="transmembrane region" description="Helical" evidence="5">
    <location>
        <begin position="76"/>
        <end position="94"/>
    </location>
</feature>
<name>W9YV67_9EURO</name>
<feature type="transmembrane region" description="Helical" evidence="5">
    <location>
        <begin position="396"/>
        <end position="417"/>
    </location>
</feature>
<sequence>MAFLSKNTRFHPCVLAVAWTAFCHPGMFSALNGLGASGEETPALSNTVNAVTFGALTVGGFFTGIICNYIGVRWTLVIGTIGYAPYAAALYTNAAFGNKWFPILGGLLCGISGVHLWTASGAINLVFPDVTQRGRAVATKFLFQNFGGFIGGIISFGINASGSTRGRVSDATYFAFTSIMCLGLPVALTVPRATQIVRKDGSHVAAHQFQSLREEFAGLKRTLTSTNFLLLLPFFIYCQWDLAYMWTWNAAYHSVRARGLLSAFFYLIGPTIIGPIQGYLLDKTTWSRRSRARIGTTLFAVISLLTWIYGLVVQYQYDKRDPSEVIDIVDPVFAKSFLLFVLYGLLENSTMVVMYWTMGSLGLPPGEIASLVGLATGIGSAGSTAAFILGAKNVALIWQLWANVITFLVGIPGLLYVSWFRIAEDSELDAATSKRIESEHSYDDKSLGLEPAFDSKLTPGEGAAVIVADLVRSSKDLAQARTTGI</sequence>
<feature type="transmembrane region" description="Helical" evidence="5">
    <location>
        <begin position="100"/>
        <end position="127"/>
    </location>
</feature>
<proteinExistence type="predicted"/>
<dbReference type="GeneID" id="19165851"/>
<evidence type="ECO:0000313" key="7">
    <source>
        <dbReference type="Proteomes" id="UP000019478"/>
    </source>
</evidence>
<feature type="transmembrane region" description="Helical" evidence="5">
    <location>
        <begin position="368"/>
        <end position="390"/>
    </location>
</feature>
<gene>
    <name evidence="6" type="ORF">A1O3_01718</name>
</gene>
<dbReference type="RefSeq" id="XP_007730051.1">
    <property type="nucleotide sequence ID" value="XM_007731861.1"/>
</dbReference>
<keyword evidence="7" id="KW-1185">Reference proteome</keyword>
<organism evidence="6 7">
    <name type="scientific">Capronia epimyces CBS 606.96</name>
    <dbReference type="NCBI Taxonomy" id="1182542"/>
    <lineage>
        <taxon>Eukaryota</taxon>
        <taxon>Fungi</taxon>
        <taxon>Dikarya</taxon>
        <taxon>Ascomycota</taxon>
        <taxon>Pezizomycotina</taxon>
        <taxon>Eurotiomycetes</taxon>
        <taxon>Chaetothyriomycetidae</taxon>
        <taxon>Chaetothyriales</taxon>
        <taxon>Herpotrichiellaceae</taxon>
        <taxon>Capronia</taxon>
    </lineage>
</organism>
<dbReference type="GO" id="GO:0022857">
    <property type="term" value="F:transmembrane transporter activity"/>
    <property type="evidence" value="ECO:0007669"/>
    <property type="project" value="InterPro"/>
</dbReference>
<evidence type="ECO:0000256" key="2">
    <source>
        <dbReference type="ARBA" id="ARBA00022692"/>
    </source>
</evidence>
<evidence type="ECO:0000256" key="1">
    <source>
        <dbReference type="ARBA" id="ARBA00004141"/>
    </source>
</evidence>
<feature type="transmembrane region" description="Helical" evidence="5">
    <location>
        <begin position="337"/>
        <end position="356"/>
    </location>
</feature>
<dbReference type="GO" id="GO:0016020">
    <property type="term" value="C:membrane"/>
    <property type="evidence" value="ECO:0007669"/>
    <property type="project" value="UniProtKB-SubCell"/>
</dbReference>